<dbReference type="Pfam" id="PF00023">
    <property type="entry name" value="Ank"/>
    <property type="match status" value="1"/>
</dbReference>
<evidence type="ECO:0000313" key="5">
    <source>
        <dbReference type="Proteomes" id="UP001201980"/>
    </source>
</evidence>
<keyword evidence="2 3" id="KW-0040">ANK repeat</keyword>
<dbReference type="InterPro" id="IPR002110">
    <property type="entry name" value="Ankyrin_rpt"/>
</dbReference>
<sequence>MSSYTPLNLSSGDINTVLNAAAIGDMTTFHNSLSVLSTRENRSALQILVQVRNQDGENVLHRAAGTGNTAILTWLLEPTNFKLSDLPLRLSLLTQRKHIFGQQNFGDTPLHRACLTGSLTFASQLLGSSSLLPTGSLAGMRGNAGMTPLMVASNAGHLPIVQKLLSEGAIVNEKGPGDQTALHYAAMKDAVAISAELLDHGADARMTNAESMTPTALAMRHGKAGARALFQARGLYD</sequence>
<feature type="repeat" description="ANK" evidence="3">
    <location>
        <begin position="144"/>
        <end position="176"/>
    </location>
</feature>
<evidence type="ECO:0000256" key="2">
    <source>
        <dbReference type="ARBA" id="ARBA00023043"/>
    </source>
</evidence>
<dbReference type="SUPFAM" id="SSF48403">
    <property type="entry name" value="Ankyrin repeat"/>
    <property type="match status" value="1"/>
</dbReference>
<keyword evidence="1" id="KW-0677">Repeat</keyword>
<organism evidence="4 5">
    <name type="scientific">Zalerion maritima</name>
    <dbReference type="NCBI Taxonomy" id="339359"/>
    <lineage>
        <taxon>Eukaryota</taxon>
        <taxon>Fungi</taxon>
        <taxon>Dikarya</taxon>
        <taxon>Ascomycota</taxon>
        <taxon>Pezizomycotina</taxon>
        <taxon>Sordariomycetes</taxon>
        <taxon>Lulworthiomycetidae</taxon>
        <taxon>Lulworthiales</taxon>
        <taxon>Lulworthiaceae</taxon>
        <taxon>Zalerion</taxon>
    </lineage>
</organism>
<evidence type="ECO:0000256" key="1">
    <source>
        <dbReference type="ARBA" id="ARBA00022737"/>
    </source>
</evidence>
<accession>A0AAD5WW55</accession>
<dbReference type="InterPro" id="IPR036770">
    <property type="entry name" value="Ankyrin_rpt-contain_sf"/>
</dbReference>
<feature type="repeat" description="ANK" evidence="3">
    <location>
        <begin position="177"/>
        <end position="209"/>
    </location>
</feature>
<dbReference type="Pfam" id="PF12796">
    <property type="entry name" value="Ank_2"/>
    <property type="match status" value="1"/>
</dbReference>
<proteinExistence type="predicted"/>
<dbReference type="PROSITE" id="PS50297">
    <property type="entry name" value="ANK_REP_REGION"/>
    <property type="match status" value="2"/>
</dbReference>
<comment type="caution">
    <text evidence="4">The sequence shown here is derived from an EMBL/GenBank/DDBJ whole genome shotgun (WGS) entry which is preliminary data.</text>
</comment>
<dbReference type="SMART" id="SM00248">
    <property type="entry name" value="ANK"/>
    <property type="match status" value="4"/>
</dbReference>
<dbReference type="PANTHER" id="PTHR24171">
    <property type="entry name" value="ANKYRIN REPEAT DOMAIN-CONTAINING PROTEIN 39-RELATED"/>
    <property type="match status" value="1"/>
</dbReference>
<dbReference type="PRINTS" id="PR01415">
    <property type="entry name" value="ANKYRIN"/>
</dbReference>
<dbReference type="AlphaFoldDB" id="A0AAD5WW55"/>
<dbReference type="PROSITE" id="PS50088">
    <property type="entry name" value="ANK_REPEAT"/>
    <property type="match status" value="2"/>
</dbReference>
<dbReference type="EMBL" id="JAKWBI020000032">
    <property type="protein sequence ID" value="KAJ2905421.1"/>
    <property type="molecule type" value="Genomic_DNA"/>
</dbReference>
<protein>
    <submittedName>
        <fullName evidence="4">Uncharacterized protein</fullName>
    </submittedName>
</protein>
<gene>
    <name evidence="4" type="ORF">MKZ38_005519</name>
</gene>
<reference evidence="4" key="1">
    <citation type="submission" date="2022-07" db="EMBL/GenBank/DDBJ databases">
        <title>Draft genome sequence of Zalerion maritima ATCC 34329, a (micro)plastics degrading marine fungus.</title>
        <authorList>
            <person name="Paco A."/>
            <person name="Goncalves M.F.M."/>
            <person name="Rocha-Santos T.A.P."/>
            <person name="Alves A."/>
        </authorList>
    </citation>
    <scope>NUCLEOTIDE SEQUENCE</scope>
    <source>
        <strain evidence="4">ATCC 34329</strain>
    </source>
</reference>
<evidence type="ECO:0000256" key="3">
    <source>
        <dbReference type="PROSITE-ProRule" id="PRU00023"/>
    </source>
</evidence>
<name>A0AAD5WW55_9PEZI</name>
<evidence type="ECO:0000313" key="4">
    <source>
        <dbReference type="EMBL" id="KAJ2905421.1"/>
    </source>
</evidence>
<keyword evidence="5" id="KW-1185">Reference proteome</keyword>
<dbReference type="Proteomes" id="UP001201980">
    <property type="component" value="Unassembled WGS sequence"/>
</dbReference>
<dbReference type="Gene3D" id="1.25.40.20">
    <property type="entry name" value="Ankyrin repeat-containing domain"/>
    <property type="match status" value="2"/>
</dbReference>